<dbReference type="Gene3D" id="1.20.120.520">
    <property type="entry name" value="nmb1532 protein domain like"/>
    <property type="match status" value="1"/>
</dbReference>
<accession>A0A5B8XKT6</accession>
<evidence type="ECO:0000313" key="2">
    <source>
        <dbReference type="EMBL" id="QED25697.1"/>
    </source>
</evidence>
<dbReference type="Pfam" id="PF01814">
    <property type="entry name" value="Hemerythrin"/>
    <property type="match status" value="1"/>
</dbReference>
<dbReference type="Proteomes" id="UP000321595">
    <property type="component" value="Chromosome"/>
</dbReference>
<reference evidence="2 3" key="1">
    <citation type="submission" date="2019-08" db="EMBL/GenBank/DDBJ databases">
        <authorList>
            <person name="Liang Q."/>
        </authorList>
    </citation>
    <scope>NUCLEOTIDE SEQUENCE [LARGE SCALE GENOMIC DNA]</scope>
    <source>
        <strain evidence="2 3">V1718</strain>
    </source>
</reference>
<dbReference type="InterPro" id="IPR012312">
    <property type="entry name" value="Hemerythrin-like"/>
</dbReference>
<proteinExistence type="predicted"/>
<organism evidence="2 3">
    <name type="scientific">Microvenator marinus</name>
    <dbReference type="NCBI Taxonomy" id="2600177"/>
    <lineage>
        <taxon>Bacteria</taxon>
        <taxon>Deltaproteobacteria</taxon>
        <taxon>Bradymonadales</taxon>
        <taxon>Microvenatoraceae</taxon>
        <taxon>Microvenator</taxon>
    </lineage>
</organism>
<dbReference type="AlphaFoldDB" id="A0A5B8XKT6"/>
<evidence type="ECO:0000313" key="3">
    <source>
        <dbReference type="Proteomes" id="UP000321595"/>
    </source>
</evidence>
<feature type="domain" description="Hemerythrin-like" evidence="1">
    <location>
        <begin position="6"/>
        <end position="142"/>
    </location>
</feature>
<protein>
    <recommendedName>
        <fullName evidence="1">Hemerythrin-like domain-containing protein</fullName>
    </recommendedName>
</protein>
<dbReference type="RefSeq" id="WP_146956504.1">
    <property type="nucleotide sequence ID" value="NZ_CP042467.1"/>
</dbReference>
<dbReference type="OrthoDB" id="5526456at2"/>
<gene>
    <name evidence="2" type="ORF">FRD01_00135</name>
</gene>
<keyword evidence="3" id="KW-1185">Reference proteome</keyword>
<sequence>MSDDVLKHILHEHRHLVRLFDDAYESFSKISRSELDDSELNEALQNAADDLEVALEDMITHFNQEEEVLFVEIENRFPSMAEAIESLVQNHEAIAADTRWLLAFSGRRNHKSAEFEEALSVVSRVRDAISAHTRDEARIYGEALSLMDEASRAKMLDEMKEL</sequence>
<evidence type="ECO:0000259" key="1">
    <source>
        <dbReference type="Pfam" id="PF01814"/>
    </source>
</evidence>
<dbReference type="KEGG" id="bbae:FRD01_00135"/>
<dbReference type="EMBL" id="CP042467">
    <property type="protein sequence ID" value="QED25697.1"/>
    <property type="molecule type" value="Genomic_DNA"/>
</dbReference>
<name>A0A5B8XKT6_9DELT</name>